<protein>
    <recommendedName>
        <fullName evidence="4">Tetratricopeptide repeat protein</fullName>
    </recommendedName>
</protein>
<proteinExistence type="predicted"/>
<comment type="caution">
    <text evidence="2">The sequence shown here is derived from an EMBL/GenBank/DDBJ whole genome shotgun (WGS) entry which is preliminary data.</text>
</comment>
<name>A0ABS5SXE7_9GAMM</name>
<evidence type="ECO:0000313" key="3">
    <source>
        <dbReference type="Proteomes" id="UP000790096"/>
    </source>
</evidence>
<evidence type="ECO:0000313" key="2">
    <source>
        <dbReference type="EMBL" id="MBT0724709.1"/>
    </source>
</evidence>
<organism evidence="2 3">
    <name type="scientific">Rosenbergiella gaditana</name>
    <dbReference type="NCBI Taxonomy" id="2726987"/>
    <lineage>
        <taxon>Bacteria</taxon>
        <taxon>Pseudomonadati</taxon>
        <taxon>Pseudomonadota</taxon>
        <taxon>Gammaproteobacteria</taxon>
        <taxon>Enterobacterales</taxon>
        <taxon>Erwiniaceae</taxon>
        <taxon>Rosenbergiella</taxon>
    </lineage>
</organism>
<reference evidence="2 3" key="1">
    <citation type="submission" date="2020-04" db="EMBL/GenBank/DDBJ databases">
        <title>Genome sequencing of Rosenbergiella species.</title>
        <authorList>
            <person name="Alvarez-Perez S."/>
            <person name="Lievens B."/>
        </authorList>
    </citation>
    <scope>NUCLEOTIDE SEQUENCE [LARGE SCALE GENOMIC DNA]</scope>
    <source>
        <strain evidence="2 3">S61</strain>
    </source>
</reference>
<evidence type="ECO:0000256" key="1">
    <source>
        <dbReference type="SAM" id="SignalP"/>
    </source>
</evidence>
<gene>
    <name evidence="2" type="ORF">HH682_09730</name>
</gene>
<dbReference type="EMBL" id="JABBFR010000012">
    <property type="protein sequence ID" value="MBT0724709.1"/>
    <property type="molecule type" value="Genomic_DNA"/>
</dbReference>
<sequence length="188" mass="21959">MKAILSPFKLMALFFLLCSYTNSYPEPLSIKNSPIAEVAHLVEKLVMADSRQSTEILLKINSIRKKHPENTDILLMYINSLIGEKHYKEGINFLKILYEKKPIRTYLLTQCMLTQRLGGKERGCYEDVVHLSEKQNLIDSDYVTALFFTDTKKFNTVKHQLIKENKFKESDFLIFTLGKEKMLHEFFP</sequence>
<evidence type="ECO:0008006" key="4">
    <source>
        <dbReference type="Google" id="ProtNLM"/>
    </source>
</evidence>
<dbReference type="RefSeq" id="WP_214237373.1">
    <property type="nucleotide sequence ID" value="NZ_JABBFR010000012.1"/>
</dbReference>
<feature type="signal peptide" evidence="1">
    <location>
        <begin position="1"/>
        <end position="25"/>
    </location>
</feature>
<accession>A0ABS5SXE7</accession>
<keyword evidence="1" id="KW-0732">Signal</keyword>
<dbReference type="Proteomes" id="UP000790096">
    <property type="component" value="Unassembled WGS sequence"/>
</dbReference>
<feature type="chain" id="PRO_5045206273" description="Tetratricopeptide repeat protein" evidence="1">
    <location>
        <begin position="26"/>
        <end position="188"/>
    </location>
</feature>
<keyword evidence="3" id="KW-1185">Reference proteome</keyword>